<dbReference type="RefSeq" id="WP_170040127.1">
    <property type="nucleotide sequence ID" value="NZ_JABDTL010000002.1"/>
</dbReference>
<reference evidence="2 3" key="1">
    <citation type="submission" date="2020-08" db="EMBL/GenBank/DDBJ databases">
        <title>Genomic Encyclopedia of Type Strains, Phase IV (KMG-IV): sequencing the most valuable type-strain genomes for metagenomic binning, comparative biology and taxonomic classification.</title>
        <authorList>
            <person name="Goeker M."/>
        </authorList>
    </citation>
    <scope>NUCLEOTIDE SEQUENCE [LARGE SCALE GENOMIC DNA]</scope>
    <source>
        <strain evidence="2 3">DSM 29007</strain>
    </source>
</reference>
<dbReference type="InterPro" id="IPR003594">
    <property type="entry name" value="HATPase_dom"/>
</dbReference>
<accession>A0A841H572</accession>
<dbReference type="InterPro" id="IPR036457">
    <property type="entry name" value="PPM-type-like_dom_sf"/>
</dbReference>
<dbReference type="PANTHER" id="PTHR35801:SF1">
    <property type="entry name" value="PHOSPHOSERINE PHOSPHATASE RSBX"/>
    <property type="match status" value="1"/>
</dbReference>
<dbReference type="SUPFAM" id="SSF81606">
    <property type="entry name" value="PP2C-like"/>
    <property type="match status" value="1"/>
</dbReference>
<organism evidence="2 3">
    <name type="scientific">Longimicrobium terrae</name>
    <dbReference type="NCBI Taxonomy" id="1639882"/>
    <lineage>
        <taxon>Bacteria</taxon>
        <taxon>Pseudomonadati</taxon>
        <taxon>Gemmatimonadota</taxon>
        <taxon>Longimicrobiia</taxon>
        <taxon>Longimicrobiales</taxon>
        <taxon>Longimicrobiaceae</taxon>
        <taxon>Longimicrobium</taxon>
    </lineage>
</organism>
<dbReference type="Pfam" id="PF13581">
    <property type="entry name" value="HATPase_c_2"/>
    <property type="match status" value="1"/>
</dbReference>
<dbReference type="InterPro" id="IPR036890">
    <property type="entry name" value="HATPase_C_sf"/>
</dbReference>
<feature type="domain" description="PPM-type phosphatase" evidence="1">
    <location>
        <begin position="145"/>
        <end position="334"/>
    </location>
</feature>
<evidence type="ECO:0000313" key="2">
    <source>
        <dbReference type="EMBL" id="MBB6073036.1"/>
    </source>
</evidence>
<dbReference type="Gene3D" id="3.30.565.10">
    <property type="entry name" value="Histidine kinase-like ATPase, C-terminal domain"/>
    <property type="match status" value="1"/>
</dbReference>
<dbReference type="AlphaFoldDB" id="A0A841H572"/>
<sequence length="338" mass="34604">MEVDVVCRSIVVMEPSQVGEARREVSRLAAALGWTEAEAGRAALVATEAATNLIKHTPRGGEILVRRIAGGGVTGLELLVLDRGAGMADMSAAMVDGVSSAGTSGTGLGALGRVSDHFEGWSAPGAGTALLARLWPRTPGPMDAPAVGAVCSPYPGEEACGDRWAHAEDGGRHLLLVVDGLGHGIGAAEAAESASAAFYRALPPSPMAGMETLHAALRGTRGAAAALAEVRPAEGTVRFCGIGNVAAHVVAPGRRASLVSHAGIVGHQVRKFQEFEAAFPPGAVLVMHTDGVSAQWDADRYPGLAARDPALLAAVLFRDFRRGRDDATVAALRPGARG</sequence>
<protein>
    <submittedName>
        <fullName evidence="2">Anti-sigma regulatory factor (Ser/Thr protein kinase)</fullName>
    </submittedName>
</protein>
<dbReference type="InterPro" id="IPR001932">
    <property type="entry name" value="PPM-type_phosphatase-like_dom"/>
</dbReference>
<dbReference type="SMART" id="SM00331">
    <property type="entry name" value="PP2C_SIG"/>
    <property type="match status" value="1"/>
</dbReference>
<dbReference type="Pfam" id="PF07228">
    <property type="entry name" value="SpoIIE"/>
    <property type="match status" value="1"/>
</dbReference>
<dbReference type="Proteomes" id="UP000582837">
    <property type="component" value="Unassembled WGS sequence"/>
</dbReference>
<proteinExistence type="predicted"/>
<keyword evidence="3" id="KW-1185">Reference proteome</keyword>
<dbReference type="SUPFAM" id="SSF55874">
    <property type="entry name" value="ATPase domain of HSP90 chaperone/DNA topoisomerase II/histidine kinase"/>
    <property type="match status" value="1"/>
</dbReference>
<dbReference type="EMBL" id="JACHIA010000020">
    <property type="protein sequence ID" value="MBB6073036.1"/>
    <property type="molecule type" value="Genomic_DNA"/>
</dbReference>
<dbReference type="Gene3D" id="3.60.40.10">
    <property type="entry name" value="PPM-type phosphatase domain"/>
    <property type="match status" value="1"/>
</dbReference>
<gene>
    <name evidence="2" type="ORF">HNQ61_004702</name>
</gene>
<name>A0A841H572_9BACT</name>
<evidence type="ECO:0000259" key="1">
    <source>
        <dbReference type="SMART" id="SM00331"/>
    </source>
</evidence>
<dbReference type="InterPro" id="IPR039248">
    <property type="entry name" value="Ptase_RsbX"/>
</dbReference>
<evidence type="ECO:0000313" key="3">
    <source>
        <dbReference type="Proteomes" id="UP000582837"/>
    </source>
</evidence>
<dbReference type="PANTHER" id="PTHR35801">
    <property type="entry name" value="PHOSPHOSERINE PHOSPHATASE RSBX"/>
    <property type="match status" value="1"/>
</dbReference>
<comment type="caution">
    <text evidence="2">The sequence shown here is derived from an EMBL/GenBank/DDBJ whole genome shotgun (WGS) entry which is preliminary data.</text>
</comment>